<dbReference type="EMBL" id="CAJNOK010025223">
    <property type="protein sequence ID" value="CAF1387458.1"/>
    <property type="molecule type" value="Genomic_DNA"/>
</dbReference>
<evidence type="ECO:0000313" key="3">
    <source>
        <dbReference type="EMBL" id="CAF4195204.1"/>
    </source>
</evidence>
<protein>
    <submittedName>
        <fullName evidence="2">Uncharacterized protein</fullName>
    </submittedName>
</protein>
<dbReference type="EMBL" id="CAJOBA010046917">
    <property type="protein sequence ID" value="CAF4195204.1"/>
    <property type="molecule type" value="Genomic_DNA"/>
</dbReference>
<dbReference type="Proteomes" id="UP000663829">
    <property type="component" value="Unassembled WGS sequence"/>
</dbReference>
<proteinExistence type="predicted"/>
<sequence length="164" mass="18838">MLRYEECKSDEPVIYNLTLEQLKLSNKLKKLCDTFRLNTYKTISHYKDDIEPMVKTLRILSKDTPIYISSGDKGRAVVILDKADFITKIESTLNDTKTFKERKIDPTSKKEDILQEKLLKLNKSGFISDVEYRYARPVGSQPGKAYGLPKIHTKDLPLGPIIDL</sequence>
<dbReference type="Proteomes" id="UP000682733">
    <property type="component" value="Unassembled WGS sequence"/>
</dbReference>
<dbReference type="EMBL" id="CAJNOQ010022522">
    <property type="protein sequence ID" value="CAF1502216.1"/>
    <property type="molecule type" value="Genomic_DNA"/>
</dbReference>
<name>A0A815TKN0_9BILA</name>
<accession>A0A815TKN0</accession>
<organism evidence="2 5">
    <name type="scientific">Didymodactylos carnosus</name>
    <dbReference type="NCBI Taxonomy" id="1234261"/>
    <lineage>
        <taxon>Eukaryota</taxon>
        <taxon>Metazoa</taxon>
        <taxon>Spiralia</taxon>
        <taxon>Gnathifera</taxon>
        <taxon>Rotifera</taxon>
        <taxon>Eurotatoria</taxon>
        <taxon>Bdelloidea</taxon>
        <taxon>Philodinida</taxon>
        <taxon>Philodinidae</taxon>
        <taxon>Didymodactylos</taxon>
    </lineage>
</organism>
<gene>
    <name evidence="2" type="ORF">GPM918_LOCUS36733</name>
    <name evidence="1" type="ORF">OVA965_LOCUS32404</name>
    <name evidence="4" type="ORF">SRO942_LOCUS37482</name>
    <name evidence="3" type="ORF">TMI583_LOCUS33258</name>
</gene>
<evidence type="ECO:0000313" key="2">
    <source>
        <dbReference type="EMBL" id="CAF1502216.1"/>
    </source>
</evidence>
<comment type="caution">
    <text evidence="2">The sequence shown here is derived from an EMBL/GenBank/DDBJ whole genome shotgun (WGS) entry which is preliminary data.</text>
</comment>
<dbReference type="OrthoDB" id="10029313at2759"/>
<evidence type="ECO:0000313" key="1">
    <source>
        <dbReference type="EMBL" id="CAF1387458.1"/>
    </source>
</evidence>
<keyword evidence="5" id="KW-1185">Reference proteome</keyword>
<evidence type="ECO:0000313" key="5">
    <source>
        <dbReference type="Proteomes" id="UP000663829"/>
    </source>
</evidence>
<evidence type="ECO:0000313" key="4">
    <source>
        <dbReference type="EMBL" id="CAF4363793.1"/>
    </source>
</evidence>
<dbReference type="EMBL" id="CAJOBC010088044">
    <property type="protein sequence ID" value="CAF4363793.1"/>
    <property type="molecule type" value="Genomic_DNA"/>
</dbReference>
<reference evidence="2" key="1">
    <citation type="submission" date="2021-02" db="EMBL/GenBank/DDBJ databases">
        <authorList>
            <person name="Nowell W R."/>
        </authorList>
    </citation>
    <scope>NUCLEOTIDE SEQUENCE</scope>
</reference>
<dbReference type="AlphaFoldDB" id="A0A815TKN0"/>
<dbReference type="Proteomes" id="UP000677228">
    <property type="component" value="Unassembled WGS sequence"/>
</dbReference>
<dbReference type="Proteomes" id="UP000681722">
    <property type="component" value="Unassembled WGS sequence"/>
</dbReference>